<dbReference type="AlphaFoldDB" id="A0A382CFN1"/>
<dbReference type="PROSITE" id="PS50914">
    <property type="entry name" value="BON"/>
    <property type="match status" value="2"/>
</dbReference>
<proteinExistence type="predicted"/>
<feature type="domain" description="BON" evidence="1">
    <location>
        <begin position="105"/>
        <end position="171"/>
    </location>
</feature>
<accession>A0A382CFN1</accession>
<evidence type="ECO:0000259" key="1">
    <source>
        <dbReference type="PROSITE" id="PS50914"/>
    </source>
</evidence>
<dbReference type="PANTHER" id="PTHR34606:SF4">
    <property type="entry name" value="OUTER MEMBRANE LIPOPROTEIN DOLP"/>
    <property type="match status" value="1"/>
</dbReference>
<dbReference type="EMBL" id="UINC01034183">
    <property type="protein sequence ID" value="SVB24629.1"/>
    <property type="molecule type" value="Genomic_DNA"/>
</dbReference>
<feature type="domain" description="BON" evidence="1">
    <location>
        <begin position="23"/>
        <end position="96"/>
    </location>
</feature>
<dbReference type="PANTHER" id="PTHR34606">
    <property type="entry name" value="BON DOMAIN-CONTAINING PROTEIN"/>
    <property type="match status" value="1"/>
</dbReference>
<protein>
    <recommendedName>
        <fullName evidence="1">BON domain-containing protein</fullName>
    </recommendedName>
</protein>
<reference evidence="2" key="1">
    <citation type="submission" date="2018-05" db="EMBL/GenBank/DDBJ databases">
        <authorList>
            <person name="Lanie J.A."/>
            <person name="Ng W.-L."/>
            <person name="Kazmierczak K.M."/>
            <person name="Andrzejewski T.M."/>
            <person name="Davidsen T.M."/>
            <person name="Wayne K.J."/>
            <person name="Tettelin H."/>
            <person name="Glass J.I."/>
            <person name="Rusch D."/>
            <person name="Podicherti R."/>
            <person name="Tsui H.-C.T."/>
            <person name="Winkler M.E."/>
        </authorList>
    </citation>
    <scope>NUCLEOTIDE SEQUENCE</scope>
</reference>
<gene>
    <name evidence="2" type="ORF">METZ01_LOCUS177483</name>
</gene>
<sequence length="171" mass="19079">VSGIGIGYVMMQSHKRTFKKYWNDNQLDRAITREIKKDPQLKTAARSVTHVNVTVFNGVVLLTGEVPLQNQIARIIDIASSYAASRQVINRIELAGKSNFNSRANDALLTTQVRASVLDSEYLDGHKIKVVTERANVYLMGTVTREEADIAAEIARSISGVVRVVKVFEYR</sequence>
<name>A0A382CFN1_9ZZZZ</name>
<dbReference type="Gene3D" id="3.40.1520.20">
    <property type="match status" value="1"/>
</dbReference>
<feature type="non-terminal residue" evidence="2">
    <location>
        <position position="1"/>
    </location>
</feature>
<organism evidence="2">
    <name type="scientific">marine metagenome</name>
    <dbReference type="NCBI Taxonomy" id="408172"/>
    <lineage>
        <taxon>unclassified sequences</taxon>
        <taxon>metagenomes</taxon>
        <taxon>ecological metagenomes</taxon>
    </lineage>
</organism>
<dbReference type="InterPro" id="IPR051686">
    <property type="entry name" value="Lipoprotein_DolP"/>
</dbReference>
<dbReference type="InterPro" id="IPR007055">
    <property type="entry name" value="BON_dom"/>
</dbReference>
<dbReference type="Pfam" id="PF04972">
    <property type="entry name" value="BON"/>
    <property type="match status" value="2"/>
</dbReference>
<evidence type="ECO:0000313" key="2">
    <source>
        <dbReference type="EMBL" id="SVB24629.1"/>
    </source>
</evidence>